<name>A0A933W4G0_UNCEI</name>
<proteinExistence type="predicted"/>
<evidence type="ECO:0000313" key="8">
    <source>
        <dbReference type="Proteomes" id="UP000696931"/>
    </source>
</evidence>
<gene>
    <name evidence="7" type="ORF">HZA61_16045</name>
</gene>
<keyword evidence="4" id="KW-0554">One-carbon metabolism</keyword>
<dbReference type="SUPFAM" id="SSF55620">
    <property type="entry name" value="Tetrahydrobiopterin biosynthesis enzymes-like"/>
    <property type="match status" value="1"/>
</dbReference>
<dbReference type="Gene3D" id="3.30.1130.10">
    <property type="match status" value="1"/>
</dbReference>
<dbReference type="GO" id="GO:0005737">
    <property type="term" value="C:cytoplasm"/>
    <property type="evidence" value="ECO:0007669"/>
    <property type="project" value="TreeGrafter"/>
</dbReference>
<dbReference type="InterPro" id="IPR020602">
    <property type="entry name" value="GTP_CycHdrlase_I_dom"/>
</dbReference>
<dbReference type="AlphaFoldDB" id="A0A933W4G0"/>
<dbReference type="GO" id="GO:0008270">
    <property type="term" value="F:zinc ion binding"/>
    <property type="evidence" value="ECO:0007669"/>
    <property type="project" value="TreeGrafter"/>
</dbReference>
<feature type="domain" description="GTP cyclohydrolase I" evidence="6">
    <location>
        <begin position="14"/>
        <end position="176"/>
    </location>
</feature>
<comment type="pathway">
    <text evidence="2">Cofactor biosynthesis; 7,8-dihydroneopterin triphosphate biosynthesis; 7,8-dihydroneopterin triphosphate from GTP: step 1/1.</text>
</comment>
<evidence type="ECO:0000256" key="1">
    <source>
        <dbReference type="ARBA" id="ARBA00001052"/>
    </source>
</evidence>
<keyword evidence="5" id="KW-0378">Hydrolase</keyword>
<dbReference type="NCBIfam" id="NF006826">
    <property type="entry name" value="PRK09347.1-3"/>
    <property type="match status" value="1"/>
</dbReference>
<dbReference type="Gene3D" id="1.10.286.10">
    <property type="match status" value="1"/>
</dbReference>
<dbReference type="PANTHER" id="PTHR11109">
    <property type="entry name" value="GTP CYCLOHYDROLASE I"/>
    <property type="match status" value="1"/>
</dbReference>
<dbReference type="GO" id="GO:0006730">
    <property type="term" value="P:one-carbon metabolic process"/>
    <property type="evidence" value="ECO:0007669"/>
    <property type="project" value="UniProtKB-KW"/>
</dbReference>
<dbReference type="GO" id="GO:0005525">
    <property type="term" value="F:GTP binding"/>
    <property type="evidence" value="ECO:0007669"/>
    <property type="project" value="TreeGrafter"/>
</dbReference>
<dbReference type="GO" id="GO:0003934">
    <property type="term" value="F:GTP cyclohydrolase I activity"/>
    <property type="evidence" value="ECO:0007669"/>
    <property type="project" value="UniProtKB-EC"/>
</dbReference>
<dbReference type="GO" id="GO:0046654">
    <property type="term" value="P:tetrahydrofolate biosynthetic process"/>
    <property type="evidence" value="ECO:0007669"/>
    <property type="project" value="InterPro"/>
</dbReference>
<dbReference type="EC" id="3.5.4.16" evidence="3"/>
<dbReference type="PANTHER" id="PTHR11109:SF7">
    <property type="entry name" value="GTP CYCLOHYDROLASE 1"/>
    <property type="match status" value="1"/>
</dbReference>
<protein>
    <recommendedName>
        <fullName evidence="3">GTP cyclohydrolase I</fullName>
        <ecNumber evidence="3">3.5.4.16</ecNumber>
    </recommendedName>
</protein>
<dbReference type="GO" id="GO:0006729">
    <property type="term" value="P:tetrahydrobiopterin biosynthetic process"/>
    <property type="evidence" value="ECO:0007669"/>
    <property type="project" value="TreeGrafter"/>
</dbReference>
<evidence type="ECO:0000256" key="4">
    <source>
        <dbReference type="ARBA" id="ARBA00022563"/>
    </source>
</evidence>
<dbReference type="InterPro" id="IPR001474">
    <property type="entry name" value="GTP_CycHdrlase_I"/>
</dbReference>
<dbReference type="InterPro" id="IPR043133">
    <property type="entry name" value="GTP-CH-I_C/QueF"/>
</dbReference>
<dbReference type="EMBL" id="JACRIW010000114">
    <property type="protein sequence ID" value="MBI5170998.1"/>
    <property type="molecule type" value="Genomic_DNA"/>
</dbReference>
<evidence type="ECO:0000259" key="6">
    <source>
        <dbReference type="Pfam" id="PF01227"/>
    </source>
</evidence>
<reference evidence="7" key="1">
    <citation type="submission" date="2020-07" db="EMBL/GenBank/DDBJ databases">
        <title>Huge and variable diversity of episymbiotic CPR bacteria and DPANN archaea in groundwater ecosystems.</title>
        <authorList>
            <person name="He C.Y."/>
            <person name="Keren R."/>
            <person name="Whittaker M."/>
            <person name="Farag I.F."/>
            <person name="Doudna J."/>
            <person name="Cate J.H.D."/>
            <person name="Banfield J.F."/>
        </authorList>
    </citation>
    <scope>NUCLEOTIDE SEQUENCE</scope>
    <source>
        <strain evidence="7">NC_groundwater_1813_Pr3_B-0.1um_71_17</strain>
    </source>
</reference>
<organism evidence="7 8">
    <name type="scientific">Eiseniibacteriota bacterium</name>
    <dbReference type="NCBI Taxonomy" id="2212470"/>
    <lineage>
        <taxon>Bacteria</taxon>
        <taxon>Candidatus Eiseniibacteriota</taxon>
    </lineage>
</organism>
<accession>A0A933W4G0</accession>
<dbReference type="InterPro" id="IPR043134">
    <property type="entry name" value="GTP-CH-I_N"/>
</dbReference>
<sequence>MGDTRPGRDEAAVRRAVADLIRALGLDPATEPELAGTPARVADLYREIFGGFDPAQSPDVASFPHAGQGDLVLVRDIPFHSLCVHHFVPFFGRALIAYLPGDELLGISALPRLLDTYARRPQLQERIGQQIADHIERVARPRGVAVILEARHLCMEMRGIRRYGLVETRTVRGDLAEPRWAQTLQFTPARER</sequence>
<comment type="caution">
    <text evidence="7">The sequence shown here is derived from an EMBL/GenBank/DDBJ whole genome shotgun (WGS) entry which is preliminary data.</text>
</comment>
<dbReference type="Pfam" id="PF01227">
    <property type="entry name" value="GTP_cyclohydroI"/>
    <property type="match status" value="1"/>
</dbReference>
<dbReference type="Proteomes" id="UP000696931">
    <property type="component" value="Unassembled WGS sequence"/>
</dbReference>
<comment type="catalytic activity">
    <reaction evidence="1">
        <text>GTP + H2O = 7,8-dihydroneopterin 3'-triphosphate + formate + H(+)</text>
        <dbReference type="Rhea" id="RHEA:17473"/>
        <dbReference type="ChEBI" id="CHEBI:15377"/>
        <dbReference type="ChEBI" id="CHEBI:15378"/>
        <dbReference type="ChEBI" id="CHEBI:15740"/>
        <dbReference type="ChEBI" id="CHEBI:37565"/>
        <dbReference type="ChEBI" id="CHEBI:58462"/>
        <dbReference type="EC" id="3.5.4.16"/>
    </reaction>
</comment>
<evidence type="ECO:0000256" key="3">
    <source>
        <dbReference type="ARBA" id="ARBA00012715"/>
    </source>
</evidence>
<dbReference type="FunFam" id="3.30.1130.10:FF:000001">
    <property type="entry name" value="GTP cyclohydrolase 1"/>
    <property type="match status" value="1"/>
</dbReference>
<evidence type="ECO:0000256" key="5">
    <source>
        <dbReference type="ARBA" id="ARBA00022801"/>
    </source>
</evidence>
<evidence type="ECO:0000313" key="7">
    <source>
        <dbReference type="EMBL" id="MBI5170998.1"/>
    </source>
</evidence>
<evidence type="ECO:0000256" key="2">
    <source>
        <dbReference type="ARBA" id="ARBA00005080"/>
    </source>
</evidence>